<dbReference type="InterPro" id="IPR059007">
    <property type="entry name" value="ARM_At1g04390"/>
</dbReference>
<dbReference type="InterPro" id="IPR016024">
    <property type="entry name" value="ARM-type_fold"/>
</dbReference>
<proteinExistence type="predicted"/>
<protein>
    <recommendedName>
        <fullName evidence="2">BTB domain-containing protein</fullName>
    </recommendedName>
</protein>
<evidence type="ECO:0000313" key="3">
    <source>
        <dbReference type="EnsemblPlants" id="Kaladp0011s0498.1.v1.1"/>
    </source>
</evidence>
<keyword evidence="4" id="KW-1185">Reference proteome</keyword>
<dbReference type="AlphaFoldDB" id="A0A7N0RH46"/>
<dbReference type="Gene3D" id="1.25.10.10">
    <property type="entry name" value="Leucine-rich Repeat Variant"/>
    <property type="match status" value="1"/>
</dbReference>
<dbReference type="InterPro" id="IPR011989">
    <property type="entry name" value="ARM-like"/>
</dbReference>
<dbReference type="Pfam" id="PF00651">
    <property type="entry name" value="BTB"/>
    <property type="match status" value="1"/>
</dbReference>
<dbReference type="InterPro" id="IPR044953">
    <property type="entry name" value="At1g04390-like"/>
</dbReference>
<evidence type="ECO:0000313" key="4">
    <source>
        <dbReference type="Proteomes" id="UP000594263"/>
    </source>
</evidence>
<dbReference type="Pfam" id="PF26522">
    <property type="entry name" value="ARM_6"/>
    <property type="match status" value="1"/>
</dbReference>
<organism evidence="3 4">
    <name type="scientific">Kalanchoe fedtschenkoi</name>
    <name type="common">Lavender scallops</name>
    <name type="synonym">South American air plant</name>
    <dbReference type="NCBI Taxonomy" id="63787"/>
    <lineage>
        <taxon>Eukaryota</taxon>
        <taxon>Viridiplantae</taxon>
        <taxon>Streptophyta</taxon>
        <taxon>Embryophyta</taxon>
        <taxon>Tracheophyta</taxon>
        <taxon>Spermatophyta</taxon>
        <taxon>Magnoliopsida</taxon>
        <taxon>eudicotyledons</taxon>
        <taxon>Gunneridae</taxon>
        <taxon>Pentapetalae</taxon>
        <taxon>Saxifragales</taxon>
        <taxon>Crassulaceae</taxon>
        <taxon>Kalanchoe</taxon>
    </lineage>
</organism>
<dbReference type="EnsemblPlants" id="Kaladp0011s0498.1.v1.1">
    <property type="protein sequence ID" value="Kaladp0011s0498.1.v1.1"/>
    <property type="gene ID" value="Kaladp0011s0498.v1.1"/>
</dbReference>
<dbReference type="Gramene" id="Kaladp0011s0498.1.v1.1">
    <property type="protein sequence ID" value="Kaladp0011s0498.1.v1.1"/>
    <property type="gene ID" value="Kaladp0011s0498.v1.1"/>
</dbReference>
<dbReference type="SMART" id="SM00225">
    <property type="entry name" value="BTB"/>
    <property type="match status" value="1"/>
</dbReference>
<dbReference type="PROSITE" id="PS50097">
    <property type="entry name" value="BTB"/>
    <property type="match status" value="1"/>
</dbReference>
<dbReference type="PANTHER" id="PTHR35918:SF1">
    <property type="entry name" value="BTB DOMAIN-CONTAINING PROTEIN"/>
    <property type="match status" value="1"/>
</dbReference>
<dbReference type="Gene3D" id="3.30.710.10">
    <property type="entry name" value="Potassium Channel Kv1.1, Chain A"/>
    <property type="match status" value="2"/>
</dbReference>
<comment type="pathway">
    <text evidence="1">Protein modification; protein ubiquitination.</text>
</comment>
<dbReference type="PANTHER" id="PTHR35918">
    <property type="entry name" value="OS06G0674800 PROTEIN"/>
    <property type="match status" value="1"/>
</dbReference>
<evidence type="ECO:0000256" key="1">
    <source>
        <dbReference type="ARBA" id="ARBA00004906"/>
    </source>
</evidence>
<name>A0A7N0RH46_KALFE</name>
<dbReference type="InterPro" id="IPR000210">
    <property type="entry name" value="BTB/POZ_dom"/>
</dbReference>
<dbReference type="OMA" id="CLNILFT"/>
<reference evidence="3" key="1">
    <citation type="submission" date="2021-01" db="UniProtKB">
        <authorList>
            <consortium name="EnsemblPlants"/>
        </authorList>
    </citation>
    <scope>IDENTIFICATION</scope>
</reference>
<dbReference type="CDD" id="cd18186">
    <property type="entry name" value="BTB_POZ_ZBTB_KLHL-like"/>
    <property type="match status" value="1"/>
</dbReference>
<dbReference type="Proteomes" id="UP000594263">
    <property type="component" value="Unplaced"/>
</dbReference>
<sequence length="1004" mass="112794">MRSSKHGAQKHDFTSDHTFTLLHQRLYNALNLGFRSVGCKRRKWHCVDIGTQKHVVRSISTFVECITTEMWSHPLVRDSVADMVNALVGILQDKNETVLPSAASVLSKLVSHLPSFTLLSIVNVLVHPCSSLLSSDQSEVAISCATTLNLVVSNMSTKMEKEVWDMLKHTSAITHIVCNILHFYYGAMAIEYFQEMTSLLSKILWRWPPSRYSVWNDEPLMVALEDIQMKHDLSVKVEVLKLYAAVALCASGARKILDDCKSGLHLMVNCMDGSHPLPVQMEGFRLAQCLLLYEQDCVKLISIFGEPIVKAIINGLNRRCSSARTAHLHLQLLQKACRLALITRWAGEHHLLFWKLGIDKALLDVLFGHCGRLYRASCDLTLEEQIGIARKYINLNLYPNIVPYIWEILGFLAAYCSEECTHSVDGKDAIDMLITCACLVFLDSAPMHNQNFHSDITFAANSESVSWAVMMLIYSPSKLISSKAKLVLSFLLKPCGLEGLTNVLTKLGIVSSSEKFAKLDATQLSVNLIHLACFLVFPQYQNCVIKGGGLKTLVLVMRWCTSTRPNFSPRLSNLMSGRTCCFASSHWEGGDFLLLLSLWVLAGLIPHCKLIDNKNDLFHVFAAGCEAQFVNELKDICCGSYSLGAKYLAAYVLSCFGTYGFPCKFGDRLVKTLYNDQKFADIDLIFANGDCLSVHGAVLTVRCQALLPPEELTFSEGTGDRNSQEKKKRKVVRMSSHVDYSIFVKLLEFVYLGYLQAGVELVKKLSIIARRCQLQHLCGMLSQKGPQWGFSVPTFEFSVALGPDGNRFSDMIFEVEKMKQSYWTCSHCSSSVPHVHVHRVILWANSEYLRALFLSGMNDSHSRTIKVPVSYEALVKLVHWFYSDKKLLKPPTGCMWDNMKAGDKLDELQSYIELSWLAEFWLLDDLEDECFGLIVSHLTSARELCVNVIQRAADLSRWKLAEVAADFMAPLYCQLHNSGKLEALDENLCEMIRAASVRFSQEST</sequence>
<accession>A0A7N0RH46</accession>
<feature type="domain" description="BTB" evidence="2">
    <location>
        <begin position="809"/>
        <end position="890"/>
    </location>
</feature>
<evidence type="ECO:0000259" key="2">
    <source>
        <dbReference type="PROSITE" id="PS50097"/>
    </source>
</evidence>
<dbReference type="InterPro" id="IPR011333">
    <property type="entry name" value="SKP1/BTB/POZ_sf"/>
</dbReference>
<dbReference type="SUPFAM" id="SSF48371">
    <property type="entry name" value="ARM repeat"/>
    <property type="match status" value="1"/>
</dbReference>
<dbReference type="SUPFAM" id="SSF54695">
    <property type="entry name" value="POZ domain"/>
    <property type="match status" value="2"/>
</dbReference>